<evidence type="ECO:0000313" key="3">
    <source>
        <dbReference type="Proteomes" id="UP000005755"/>
    </source>
</evidence>
<dbReference type="GeneID" id="66540061"/>
<dbReference type="Proteomes" id="UP000005755">
    <property type="component" value="Unassembled WGS sequence"/>
</dbReference>
<protein>
    <submittedName>
        <fullName evidence="1">Uncharacterized protein</fullName>
    </submittedName>
</protein>
<name>A0AAI8QHU5_9HELI</name>
<evidence type="ECO:0000313" key="4">
    <source>
        <dbReference type="Proteomes" id="UP000006036"/>
    </source>
</evidence>
<evidence type="ECO:0000313" key="2">
    <source>
        <dbReference type="EMBL" id="EFR45735.1"/>
    </source>
</evidence>
<gene>
    <name evidence="1" type="ORF">HCBAA847_1883</name>
    <name evidence="2" type="ORF">HCCG_00281</name>
</gene>
<reference evidence="2" key="1">
    <citation type="submission" date="2008-08" db="EMBL/GenBank/DDBJ databases">
        <title>Annotation of Helicobacter cinaedi strain CCUG 18818.</title>
        <authorList>
            <consortium name="The Broad Institute Genome Sequencing Platform"/>
            <person name="Fox J.G."/>
            <person name="Shen Z."/>
            <person name="Charoenlap N."/>
            <person name="Schauer D.B."/>
            <person name="Ward D."/>
            <person name="Mehta T."/>
            <person name="Young S."/>
            <person name="Jaffe D."/>
            <person name="Gnerre S."/>
            <person name="Berlin A."/>
            <person name="Heiman D."/>
            <person name="Hepburn T."/>
            <person name="Shea T."/>
            <person name="Sykes S."/>
            <person name="Alvarado L."/>
            <person name="Kodira C."/>
            <person name="Borodovsky M."/>
            <person name="Lander E."/>
            <person name="Galagan J."/>
            <person name="Nusbaum C."/>
            <person name="Birren B."/>
        </authorList>
    </citation>
    <scope>NUCLEOTIDE SEQUENCE</scope>
    <source>
        <strain evidence="2">CCUG 18818</strain>
    </source>
</reference>
<accession>A0AAI8QHU5</accession>
<dbReference type="AlphaFoldDB" id="A0AAI8QHU5"/>
<evidence type="ECO:0000313" key="1">
    <source>
        <dbReference type="EMBL" id="BAM33103.1"/>
    </source>
</evidence>
<reference evidence="3" key="4">
    <citation type="journal article" date="2014" name="Genome Announc.">
        <title>Draft genome sequences of six enterohepatic helicobacter species isolated from humans and one from rhesus macaques.</title>
        <authorList>
            <person name="Shen Z."/>
            <person name="Sheh A."/>
            <person name="Young S.K."/>
            <person name="Abouelliel A."/>
            <person name="Ward D.V."/>
            <person name="Earl A.M."/>
            <person name="Fox J.G."/>
        </authorList>
    </citation>
    <scope>NUCLEOTIDE SEQUENCE [LARGE SCALE GENOMIC DNA]</scope>
    <source>
        <strain evidence="3">CCUG 18818</strain>
    </source>
</reference>
<reference evidence="1" key="3">
    <citation type="submission" date="2012-07" db="EMBL/GenBank/DDBJ databases">
        <authorList>
            <person name="Akiyama T."/>
            <person name="Takeshita N."/>
            <person name="Ohmagari N."/>
            <person name="Kirikae T."/>
        </authorList>
    </citation>
    <scope>NUCLEOTIDE SEQUENCE</scope>
    <source>
        <strain evidence="1">ATCC BAA-847</strain>
    </source>
</reference>
<dbReference type="EMBL" id="DS990391">
    <property type="protein sequence ID" value="EFR45735.1"/>
    <property type="molecule type" value="Genomic_DNA"/>
</dbReference>
<sequence length="120" mass="13790">MIIGIIVILAIALFIAVIILRSIYSNEAFVTIEKSNKECFVAEVQKYAEVGYYPISDCVIDGYGNYKIHLKKRLENLHRFTGAKGGKGDFLYCYDCKLYLWLGIWIFCSRVAFEIDKSKE</sequence>
<dbReference type="KEGG" id="hcb:HCBAA847_1883"/>
<organism evidence="1 4">
    <name type="scientific">Helicobacter cinaedi CCUG 18818 = ATCC BAA-847</name>
    <dbReference type="NCBI Taxonomy" id="537971"/>
    <lineage>
        <taxon>Bacteria</taxon>
        <taxon>Pseudomonadati</taxon>
        <taxon>Campylobacterota</taxon>
        <taxon>Epsilonproteobacteria</taxon>
        <taxon>Campylobacterales</taxon>
        <taxon>Helicobacteraceae</taxon>
        <taxon>Helicobacter</taxon>
    </lineage>
</organism>
<dbReference type="Proteomes" id="UP000006036">
    <property type="component" value="Chromosome 1"/>
</dbReference>
<keyword evidence="3" id="KW-1185">Reference proteome</keyword>
<reference evidence="1 4" key="2">
    <citation type="journal article" date="2012" name="J. Bacteriol.">
        <title>Complete Genome Sequence of Helicobacter cinaedi Type Strain ATCC BAA-847.</title>
        <authorList>
            <person name="Miyoshi-Akiyama T."/>
            <person name="Takeshita N."/>
            <person name="Ohmagari N."/>
            <person name="Kirikae T."/>
        </authorList>
    </citation>
    <scope>NUCLEOTIDE SEQUENCE [LARGE SCALE GENOMIC DNA]</scope>
    <source>
        <strain evidence="1 4">ATCC BAA-847</strain>
    </source>
</reference>
<proteinExistence type="predicted"/>
<dbReference type="RefSeq" id="WP_002955558.1">
    <property type="nucleotide sequence ID" value="NC_020555.1"/>
</dbReference>
<dbReference type="EMBL" id="AP012492">
    <property type="protein sequence ID" value="BAM33103.1"/>
    <property type="molecule type" value="Genomic_DNA"/>
</dbReference>